<protein>
    <submittedName>
        <fullName evidence="2">Crp/Fnr family transcriptional regulator</fullName>
    </submittedName>
</protein>
<dbReference type="InterPro" id="IPR000595">
    <property type="entry name" value="cNMP-bd_dom"/>
</dbReference>
<evidence type="ECO:0000313" key="2">
    <source>
        <dbReference type="EMBL" id="MBO8470819.1"/>
    </source>
</evidence>
<evidence type="ECO:0000259" key="1">
    <source>
        <dbReference type="PROSITE" id="PS50042"/>
    </source>
</evidence>
<dbReference type="PROSITE" id="PS50042">
    <property type="entry name" value="CNMP_BINDING_3"/>
    <property type="match status" value="1"/>
</dbReference>
<reference evidence="2" key="1">
    <citation type="submission" date="2020-10" db="EMBL/GenBank/DDBJ databases">
        <authorList>
            <person name="Gilroy R."/>
        </authorList>
    </citation>
    <scope>NUCLEOTIDE SEQUENCE</scope>
    <source>
        <strain evidence="2">B2-22910</strain>
    </source>
</reference>
<dbReference type="Proteomes" id="UP000823603">
    <property type="component" value="Unassembled WGS sequence"/>
</dbReference>
<dbReference type="AlphaFoldDB" id="A0A9D9IDQ6"/>
<dbReference type="InterPro" id="IPR014710">
    <property type="entry name" value="RmlC-like_jellyroll"/>
</dbReference>
<gene>
    <name evidence="2" type="ORF">IAB82_03375</name>
</gene>
<name>A0A9D9IDQ6_9BACT</name>
<evidence type="ECO:0000313" key="3">
    <source>
        <dbReference type="Proteomes" id="UP000823603"/>
    </source>
</evidence>
<accession>A0A9D9IDQ6</accession>
<dbReference type="InterPro" id="IPR018490">
    <property type="entry name" value="cNMP-bd_dom_sf"/>
</dbReference>
<organism evidence="2 3">
    <name type="scientific">Candidatus Cryptobacteroides faecavium</name>
    <dbReference type="NCBI Taxonomy" id="2840762"/>
    <lineage>
        <taxon>Bacteria</taxon>
        <taxon>Pseudomonadati</taxon>
        <taxon>Bacteroidota</taxon>
        <taxon>Bacteroidia</taxon>
        <taxon>Bacteroidales</taxon>
        <taxon>Candidatus Cryptobacteroides</taxon>
    </lineage>
</organism>
<proteinExistence type="predicted"/>
<feature type="domain" description="Cyclic nucleotide-binding" evidence="1">
    <location>
        <begin position="9"/>
        <end position="113"/>
    </location>
</feature>
<reference evidence="2" key="2">
    <citation type="journal article" date="2021" name="PeerJ">
        <title>Extensive microbial diversity within the chicken gut microbiome revealed by metagenomics and culture.</title>
        <authorList>
            <person name="Gilroy R."/>
            <person name="Ravi A."/>
            <person name="Getino M."/>
            <person name="Pursley I."/>
            <person name="Horton D.L."/>
            <person name="Alikhan N.F."/>
            <person name="Baker D."/>
            <person name="Gharbi K."/>
            <person name="Hall N."/>
            <person name="Watson M."/>
            <person name="Adriaenssens E.M."/>
            <person name="Foster-Nyarko E."/>
            <person name="Jarju S."/>
            <person name="Secka A."/>
            <person name="Antonio M."/>
            <person name="Oren A."/>
            <person name="Chaudhuri R.R."/>
            <person name="La Ragione R."/>
            <person name="Hildebrand F."/>
            <person name="Pallen M.J."/>
        </authorList>
    </citation>
    <scope>NUCLEOTIDE SEQUENCE</scope>
    <source>
        <strain evidence="2">B2-22910</strain>
    </source>
</reference>
<dbReference type="EMBL" id="JADIMB010000046">
    <property type="protein sequence ID" value="MBO8470819.1"/>
    <property type="molecule type" value="Genomic_DNA"/>
</dbReference>
<dbReference type="Gene3D" id="2.60.120.10">
    <property type="entry name" value="Jelly Rolls"/>
    <property type="match status" value="1"/>
</dbReference>
<dbReference type="CDD" id="cd00038">
    <property type="entry name" value="CAP_ED"/>
    <property type="match status" value="1"/>
</dbReference>
<comment type="caution">
    <text evidence="2">The sequence shown here is derived from an EMBL/GenBank/DDBJ whole genome shotgun (WGS) entry which is preliminary data.</text>
</comment>
<dbReference type="Pfam" id="PF00027">
    <property type="entry name" value="cNMP_binding"/>
    <property type="match status" value="1"/>
</dbReference>
<dbReference type="SUPFAM" id="SSF51206">
    <property type="entry name" value="cAMP-binding domain-like"/>
    <property type="match status" value="1"/>
</dbReference>
<sequence length="188" mass="21371">MVLREIIRNIYPMPEESVSRLSGCISELHLPKGSMVLEAGKIEPDIFFINKGIVRAFINDRGKDVTFWIGKEGDTIVSLMSYVYGRPGYESVELMEDSILYKASREALGKLFMEDIGIANWGRKFAETEFMRTEQRLIPMLSMTATQRYTRLLEDNPELLQRLPLECLASYLGITPVSLSRIRAGIGK</sequence>